<dbReference type="Gene3D" id="3.40.50.150">
    <property type="entry name" value="Vaccinia Virus protein VP39"/>
    <property type="match status" value="1"/>
</dbReference>
<comment type="catalytic activity">
    <reaction evidence="6">
        <text>a 5'-end (N(7)-methyl 5'-triphosphoguanosine)-ribonucleoside in snRNA + S-adenosyl-L-methionine = a 5'-end (N(2),N(7)-dimethyl 5'-triphosphoguanosine)-ribonucleoside in snRNA + S-adenosyl-L-homocysteine + H(+)</text>
        <dbReference type="Rhea" id="RHEA:78471"/>
        <dbReference type="Rhea" id="RHEA-COMP:19085"/>
        <dbReference type="Rhea" id="RHEA-COMP:19087"/>
        <dbReference type="ChEBI" id="CHEBI:15378"/>
        <dbReference type="ChEBI" id="CHEBI:57856"/>
        <dbReference type="ChEBI" id="CHEBI:59789"/>
        <dbReference type="ChEBI" id="CHEBI:156461"/>
        <dbReference type="ChEBI" id="CHEBI:172880"/>
    </reaction>
    <physiologicalReaction direction="left-to-right" evidence="6">
        <dbReference type="Rhea" id="RHEA:78472"/>
    </physiologicalReaction>
</comment>
<evidence type="ECO:0000256" key="7">
    <source>
        <dbReference type="ARBA" id="ARBA00049790"/>
    </source>
</evidence>
<evidence type="ECO:0000256" key="4">
    <source>
        <dbReference type="ARBA" id="ARBA00048740"/>
    </source>
</evidence>
<comment type="similarity">
    <text evidence="2">Belongs to the methyltransferase superfamily. Trimethylguanosine synthase family.</text>
</comment>
<dbReference type="CDD" id="cd02440">
    <property type="entry name" value="AdoMet_MTases"/>
    <property type="match status" value="1"/>
</dbReference>
<evidence type="ECO:0000256" key="6">
    <source>
        <dbReference type="ARBA" id="ARBA00049075"/>
    </source>
</evidence>
<dbReference type="PANTHER" id="PTHR14741">
    <property type="entry name" value="S-ADENOSYLMETHIONINE-DEPENDENT METHYLTRANSFERASE RELATED"/>
    <property type="match status" value="1"/>
</dbReference>
<accession>A0A5E4NT16</accession>
<dbReference type="Proteomes" id="UP000325440">
    <property type="component" value="Unassembled WGS sequence"/>
</dbReference>
<comment type="catalytic activity">
    <reaction evidence="5">
        <text>a 5'-end (N(2),N(7)-dimethyl 5'-triphosphoguanosine)-ribonucleoside in snRNA + S-adenosyl-L-methionine = a 5'-end (N(2),N(2),N(7)-trimethyl 5'-triphosphoguanosine)-ribonucleoside in snRNA + S-adenosyl-L-homocysteine + H(+)</text>
        <dbReference type="Rhea" id="RHEA:78479"/>
        <dbReference type="Rhea" id="RHEA-COMP:19087"/>
        <dbReference type="Rhea" id="RHEA-COMP:19089"/>
        <dbReference type="ChEBI" id="CHEBI:15378"/>
        <dbReference type="ChEBI" id="CHEBI:57856"/>
        <dbReference type="ChEBI" id="CHEBI:59789"/>
        <dbReference type="ChEBI" id="CHEBI:167623"/>
        <dbReference type="ChEBI" id="CHEBI:172880"/>
    </reaction>
    <physiologicalReaction direction="left-to-right" evidence="5">
        <dbReference type="Rhea" id="RHEA:78480"/>
    </physiologicalReaction>
</comment>
<evidence type="ECO:0000256" key="8">
    <source>
        <dbReference type="SAM" id="Phobius"/>
    </source>
</evidence>
<dbReference type="EMBL" id="CABPRJ010002539">
    <property type="protein sequence ID" value="VVC46470.1"/>
    <property type="molecule type" value="Genomic_DNA"/>
</dbReference>
<name>A0A5E4NT16_9HEMI</name>
<dbReference type="OrthoDB" id="6619622at2759"/>
<evidence type="ECO:0000256" key="1">
    <source>
        <dbReference type="ARBA" id="ARBA00018517"/>
    </source>
</evidence>
<keyword evidence="9" id="KW-0489">Methyltransferase</keyword>
<dbReference type="AlphaFoldDB" id="A0A5E4NT16"/>
<dbReference type="SUPFAM" id="SSF53335">
    <property type="entry name" value="S-adenosyl-L-methionine-dependent methyltransferases"/>
    <property type="match status" value="1"/>
</dbReference>
<keyword evidence="8" id="KW-0812">Transmembrane</keyword>
<evidence type="ECO:0000313" key="10">
    <source>
        <dbReference type="Proteomes" id="UP000325440"/>
    </source>
</evidence>
<feature type="non-terminal residue" evidence="9">
    <location>
        <position position="200"/>
    </location>
</feature>
<dbReference type="GO" id="GO:0005634">
    <property type="term" value="C:nucleus"/>
    <property type="evidence" value="ECO:0007669"/>
    <property type="project" value="TreeGrafter"/>
</dbReference>
<comment type="catalytic activity">
    <reaction evidence="3">
        <text>a 5'-end (N(2),N(7)-dimethyl 5'-triphosphoguanosine)-ribonucleoside in snoRNA + S-adenosyl-L-methionine = a 5'-end (N(2),N(2),N(7)-trimethyl 5'-triphosphoguanosine)-ribonucleoside in snoRNA + S-adenosyl-L-homocysteine + H(+)</text>
        <dbReference type="Rhea" id="RHEA:78507"/>
        <dbReference type="Rhea" id="RHEA-COMP:19088"/>
        <dbReference type="Rhea" id="RHEA-COMP:19090"/>
        <dbReference type="ChEBI" id="CHEBI:15378"/>
        <dbReference type="ChEBI" id="CHEBI:57856"/>
        <dbReference type="ChEBI" id="CHEBI:59789"/>
        <dbReference type="ChEBI" id="CHEBI:167623"/>
        <dbReference type="ChEBI" id="CHEBI:172880"/>
    </reaction>
    <physiologicalReaction direction="left-to-right" evidence="3">
        <dbReference type="Rhea" id="RHEA:78508"/>
    </physiologicalReaction>
</comment>
<keyword evidence="9" id="KW-0808">Transferase</keyword>
<protein>
    <recommendedName>
        <fullName evidence="1">Trimethylguanosine synthase</fullName>
    </recommendedName>
    <alternativeName>
        <fullName evidence="7">Cap-specific guanine-N(2) methyltransferase</fullName>
    </alternativeName>
</protein>
<evidence type="ECO:0000256" key="2">
    <source>
        <dbReference type="ARBA" id="ARBA00025783"/>
    </source>
</evidence>
<evidence type="ECO:0000256" key="3">
    <source>
        <dbReference type="ARBA" id="ARBA00047418"/>
    </source>
</evidence>
<feature type="transmembrane region" description="Helical" evidence="8">
    <location>
        <begin position="12"/>
        <end position="32"/>
    </location>
</feature>
<dbReference type="GO" id="GO:0071164">
    <property type="term" value="F:RNA cap trimethylguanosine synthase activity"/>
    <property type="evidence" value="ECO:0007669"/>
    <property type="project" value="TreeGrafter"/>
</dbReference>
<feature type="transmembrane region" description="Helical" evidence="8">
    <location>
        <begin position="38"/>
        <end position="57"/>
    </location>
</feature>
<dbReference type="Pfam" id="PF09445">
    <property type="entry name" value="Methyltransf_15"/>
    <property type="match status" value="1"/>
</dbReference>
<proteinExistence type="inferred from homology"/>
<evidence type="ECO:0000313" key="9">
    <source>
        <dbReference type="EMBL" id="VVC46470.1"/>
    </source>
</evidence>
<dbReference type="InterPro" id="IPR019012">
    <property type="entry name" value="RNA_cap_Gua-N2-MeTrfase"/>
</dbReference>
<organism evidence="9 10">
    <name type="scientific">Cinara cedri</name>
    <dbReference type="NCBI Taxonomy" id="506608"/>
    <lineage>
        <taxon>Eukaryota</taxon>
        <taxon>Metazoa</taxon>
        <taxon>Ecdysozoa</taxon>
        <taxon>Arthropoda</taxon>
        <taxon>Hexapoda</taxon>
        <taxon>Insecta</taxon>
        <taxon>Pterygota</taxon>
        <taxon>Neoptera</taxon>
        <taxon>Paraneoptera</taxon>
        <taxon>Hemiptera</taxon>
        <taxon>Sternorrhyncha</taxon>
        <taxon>Aphidomorpha</taxon>
        <taxon>Aphidoidea</taxon>
        <taxon>Aphididae</taxon>
        <taxon>Lachninae</taxon>
        <taxon>Cinara</taxon>
    </lineage>
</organism>
<keyword evidence="10" id="KW-1185">Reference proteome</keyword>
<gene>
    <name evidence="9" type="ORF">CINCED_3A021922</name>
</gene>
<dbReference type="InterPro" id="IPR029063">
    <property type="entry name" value="SAM-dependent_MTases_sf"/>
</dbReference>
<keyword evidence="8" id="KW-1133">Transmembrane helix</keyword>
<sequence>RSVLILICQSQGGWIGYVILFFTDVCMLSLLISWKKMLWMDCTGFFIGIVLFVILLLKKLLTRNYNTRDEMCLIKICFIFVLGKTTDSELNRIRKYWVQRYLLYTRFDAGILLDHESFYSVCPEILARHIAERYCRFPNGVAVDPFCGAGGNVIQLAKTCGKVIAMDIDGSKIKLARHNARIYGCDNIEFRQNDYFHGPI</sequence>
<keyword evidence="8" id="KW-0472">Membrane</keyword>
<evidence type="ECO:0000256" key="5">
    <source>
        <dbReference type="ARBA" id="ARBA00048763"/>
    </source>
</evidence>
<feature type="non-terminal residue" evidence="9">
    <location>
        <position position="1"/>
    </location>
</feature>
<reference evidence="9 10" key="1">
    <citation type="submission" date="2019-08" db="EMBL/GenBank/DDBJ databases">
        <authorList>
            <person name="Alioto T."/>
            <person name="Alioto T."/>
            <person name="Gomez Garrido J."/>
        </authorList>
    </citation>
    <scope>NUCLEOTIDE SEQUENCE [LARGE SCALE GENOMIC DNA]</scope>
</reference>
<dbReference type="PANTHER" id="PTHR14741:SF32">
    <property type="entry name" value="TRIMETHYLGUANOSINE SYNTHASE"/>
    <property type="match status" value="1"/>
</dbReference>
<comment type="catalytic activity">
    <reaction evidence="4">
        <text>a 5'-end (N(7)-methyl 5'-triphosphoguanosine)-ribonucleoside in snoRNA + S-adenosyl-L-methionine = a 5'-end (N(2),N(7)-dimethyl 5'-triphosphoguanosine)-ribonucleoside in snoRNA + S-adenosyl-L-homocysteine + H(+)</text>
        <dbReference type="Rhea" id="RHEA:78475"/>
        <dbReference type="Rhea" id="RHEA-COMP:19086"/>
        <dbReference type="Rhea" id="RHEA-COMP:19088"/>
        <dbReference type="ChEBI" id="CHEBI:15378"/>
        <dbReference type="ChEBI" id="CHEBI:57856"/>
        <dbReference type="ChEBI" id="CHEBI:59789"/>
        <dbReference type="ChEBI" id="CHEBI:156461"/>
        <dbReference type="ChEBI" id="CHEBI:172880"/>
    </reaction>
    <physiologicalReaction direction="left-to-right" evidence="4">
        <dbReference type="Rhea" id="RHEA:78476"/>
    </physiologicalReaction>
</comment>